<evidence type="ECO:0000313" key="3">
    <source>
        <dbReference type="Proteomes" id="UP000234420"/>
    </source>
</evidence>
<keyword evidence="3" id="KW-1185">Reference proteome</keyword>
<dbReference type="Proteomes" id="UP000234420">
    <property type="component" value="Unassembled WGS sequence"/>
</dbReference>
<protein>
    <submittedName>
        <fullName evidence="2">Uncharacterized protein</fullName>
    </submittedName>
</protein>
<feature type="signal peptide" evidence="1">
    <location>
        <begin position="1"/>
        <end position="21"/>
    </location>
</feature>
<sequence>MKLSLLTIILSSVIFSSSAFSTGIDPLVKNASAKNSELHNSINKTPVEQVFDKNGFINAMKMYKSLHWGVRLPITDLSIIENQDGERLLIDSNARMVIRGNFQLYDLWNKRVVTDKASVQKMWLTPLSIFSVNDDDLAIYHYGKKKDKADLTVLIDPNGKFNAKLFSEMELLADKYAFDILLVPLTGKNSIMDSISLWCNKDQSTSLEYLMEGAKIKSDLTLIPTCNKKPLMMNVALASLLHIKSLPHLVRVDGLNNSGTPSNLEAFMHQDISKIGEVIIK</sequence>
<name>A0A2N4UWD1_9GAMM</name>
<dbReference type="Gene3D" id="3.40.30.10">
    <property type="entry name" value="Glutaredoxin"/>
    <property type="match status" value="1"/>
</dbReference>
<dbReference type="AlphaFoldDB" id="A0A2N4UWD1"/>
<dbReference type="GeneID" id="69965935"/>
<accession>A0A2N4UWD1</accession>
<comment type="caution">
    <text evidence="2">The sequence shown here is derived from an EMBL/GenBank/DDBJ whole genome shotgun (WGS) entry which is preliminary data.</text>
</comment>
<organism evidence="2 3">
    <name type="scientific">Photobacterium carnosum</name>
    <dbReference type="NCBI Taxonomy" id="2023717"/>
    <lineage>
        <taxon>Bacteria</taxon>
        <taxon>Pseudomonadati</taxon>
        <taxon>Pseudomonadota</taxon>
        <taxon>Gammaproteobacteria</taxon>
        <taxon>Vibrionales</taxon>
        <taxon>Vibrionaceae</taxon>
        <taxon>Photobacterium</taxon>
    </lineage>
</organism>
<evidence type="ECO:0000313" key="2">
    <source>
        <dbReference type="EMBL" id="PLC59295.1"/>
    </source>
</evidence>
<proteinExistence type="predicted"/>
<evidence type="ECO:0000256" key="1">
    <source>
        <dbReference type="SAM" id="SignalP"/>
    </source>
</evidence>
<keyword evidence="1" id="KW-0732">Signal</keyword>
<dbReference type="EMBL" id="NPIB01000002">
    <property type="protein sequence ID" value="PLC59295.1"/>
    <property type="molecule type" value="Genomic_DNA"/>
</dbReference>
<reference evidence="2 3" key="1">
    <citation type="journal article" date="2018" name="Syst. Appl. Microbiol.">
        <title>Photobacterium carnosum sp. nov., isolated from spoiled modified atmosphere packaged poultry meat.</title>
        <authorList>
            <person name="Hilgarth M."/>
            <person name="Fuertes S."/>
            <person name="Ehrmann M."/>
            <person name="Vogel R.F."/>
        </authorList>
    </citation>
    <scope>NUCLEOTIDE SEQUENCE [LARGE SCALE GENOMIC DNA]</scope>
    <source>
        <strain evidence="2 3">TMW 2.2021</strain>
    </source>
</reference>
<feature type="chain" id="PRO_5014807681" evidence="1">
    <location>
        <begin position="22"/>
        <end position="281"/>
    </location>
</feature>
<dbReference type="RefSeq" id="WP_101767497.1">
    <property type="nucleotide sequence ID" value="NZ_BPPU01000003.1"/>
</dbReference>
<gene>
    <name evidence="2" type="ORF">CIK00_03230</name>
</gene>